<name>A0AAV1WGE7_LUPLU</name>
<proteinExistence type="predicted"/>
<dbReference type="PANTHER" id="PTHR34802">
    <property type="entry name" value="CHORISMATE SYNTHASE"/>
    <property type="match status" value="1"/>
</dbReference>
<dbReference type="AlphaFoldDB" id="A0AAV1WGE7"/>
<evidence type="ECO:0000313" key="3">
    <source>
        <dbReference type="Proteomes" id="UP001497480"/>
    </source>
</evidence>
<accession>A0AAV1WGE7</accession>
<organism evidence="2 3">
    <name type="scientific">Lupinus luteus</name>
    <name type="common">European yellow lupine</name>
    <dbReference type="NCBI Taxonomy" id="3873"/>
    <lineage>
        <taxon>Eukaryota</taxon>
        <taxon>Viridiplantae</taxon>
        <taxon>Streptophyta</taxon>
        <taxon>Embryophyta</taxon>
        <taxon>Tracheophyta</taxon>
        <taxon>Spermatophyta</taxon>
        <taxon>Magnoliopsida</taxon>
        <taxon>eudicotyledons</taxon>
        <taxon>Gunneridae</taxon>
        <taxon>Pentapetalae</taxon>
        <taxon>rosids</taxon>
        <taxon>fabids</taxon>
        <taxon>Fabales</taxon>
        <taxon>Fabaceae</taxon>
        <taxon>Papilionoideae</taxon>
        <taxon>50 kb inversion clade</taxon>
        <taxon>genistoids sensu lato</taxon>
        <taxon>core genistoids</taxon>
        <taxon>Genisteae</taxon>
        <taxon>Lupinus</taxon>
    </lineage>
</organism>
<feature type="compositionally biased region" description="Basic and acidic residues" evidence="1">
    <location>
        <begin position="1"/>
        <end position="24"/>
    </location>
</feature>
<comment type="caution">
    <text evidence="2">The sequence shown here is derived from an EMBL/GenBank/DDBJ whole genome shotgun (WGS) entry which is preliminary data.</text>
</comment>
<keyword evidence="3" id="KW-1185">Reference proteome</keyword>
<dbReference type="Proteomes" id="UP001497480">
    <property type="component" value="Unassembled WGS sequence"/>
</dbReference>
<protein>
    <submittedName>
        <fullName evidence="2">Uncharacterized protein</fullName>
    </submittedName>
</protein>
<sequence length="165" mass="17967">MRKEHQNAFQEKQKLNQGKNKDAFDISSLVDENDKRLVKRNESTEPHVILSALSADSEKSSLAHIASTSRPLVPLGFASTLLERNLGVKLSTNNHAIEELQLVGAPLSVQRSSVESAGPDISDSIMSLFPGSDNGLPHAGKHAPERHGSGMPSERTHQWLGFNDP</sequence>
<gene>
    <name evidence="2" type="ORF">LLUT_LOCUS9496</name>
</gene>
<reference evidence="2 3" key="1">
    <citation type="submission" date="2024-03" db="EMBL/GenBank/DDBJ databases">
        <authorList>
            <person name="Martinez-Hernandez J."/>
        </authorList>
    </citation>
    <scope>NUCLEOTIDE SEQUENCE [LARGE SCALE GENOMIC DNA]</scope>
</reference>
<feature type="region of interest" description="Disordered" evidence="1">
    <location>
        <begin position="1"/>
        <end position="27"/>
    </location>
</feature>
<evidence type="ECO:0000256" key="1">
    <source>
        <dbReference type="SAM" id="MobiDB-lite"/>
    </source>
</evidence>
<dbReference type="EMBL" id="CAXHTB010000006">
    <property type="protein sequence ID" value="CAL0308436.1"/>
    <property type="molecule type" value="Genomic_DNA"/>
</dbReference>
<feature type="region of interest" description="Disordered" evidence="1">
    <location>
        <begin position="122"/>
        <end position="165"/>
    </location>
</feature>
<evidence type="ECO:0000313" key="2">
    <source>
        <dbReference type="EMBL" id="CAL0308436.1"/>
    </source>
</evidence>
<dbReference type="PANTHER" id="PTHR34802:SF1">
    <property type="entry name" value="CHORISMATE SYNTHASE"/>
    <property type="match status" value="1"/>
</dbReference>